<feature type="region of interest" description="Disordered" evidence="1">
    <location>
        <begin position="1"/>
        <end position="45"/>
    </location>
</feature>
<sequence length="103" mass="12100">MILINVNGIQQEHTKKKRKNKSKEPASRTISQKKHKNKALDKNTEDLFSIPTSASTIIPTMQEQDNYIEWENKKLELRQKSLKILKEEIELREKLNSLKQLSN</sequence>
<comment type="caution">
    <text evidence="2">The sequence shown here is derived from an EMBL/GenBank/DDBJ whole genome shotgun (WGS) entry which is preliminary data.</text>
</comment>
<evidence type="ECO:0000313" key="2">
    <source>
        <dbReference type="EMBL" id="CAG8634691.1"/>
    </source>
</evidence>
<organism evidence="2 3">
    <name type="scientific">Dentiscutata erythropus</name>
    <dbReference type="NCBI Taxonomy" id="1348616"/>
    <lineage>
        <taxon>Eukaryota</taxon>
        <taxon>Fungi</taxon>
        <taxon>Fungi incertae sedis</taxon>
        <taxon>Mucoromycota</taxon>
        <taxon>Glomeromycotina</taxon>
        <taxon>Glomeromycetes</taxon>
        <taxon>Diversisporales</taxon>
        <taxon>Gigasporaceae</taxon>
        <taxon>Dentiscutata</taxon>
    </lineage>
</organism>
<keyword evidence="3" id="KW-1185">Reference proteome</keyword>
<name>A0A9N9DFT6_9GLOM</name>
<gene>
    <name evidence="2" type="ORF">DERYTH_LOCUS9332</name>
</gene>
<accession>A0A9N9DFT6</accession>
<proteinExistence type="predicted"/>
<dbReference type="EMBL" id="CAJVPY010005070">
    <property type="protein sequence ID" value="CAG8634691.1"/>
    <property type="molecule type" value="Genomic_DNA"/>
</dbReference>
<evidence type="ECO:0000313" key="3">
    <source>
        <dbReference type="Proteomes" id="UP000789405"/>
    </source>
</evidence>
<protein>
    <submittedName>
        <fullName evidence="2">9337_t:CDS:1</fullName>
    </submittedName>
</protein>
<reference evidence="2" key="1">
    <citation type="submission" date="2021-06" db="EMBL/GenBank/DDBJ databases">
        <authorList>
            <person name="Kallberg Y."/>
            <person name="Tangrot J."/>
            <person name="Rosling A."/>
        </authorList>
    </citation>
    <scope>NUCLEOTIDE SEQUENCE</scope>
    <source>
        <strain evidence="2">MA453B</strain>
    </source>
</reference>
<evidence type="ECO:0000256" key="1">
    <source>
        <dbReference type="SAM" id="MobiDB-lite"/>
    </source>
</evidence>
<dbReference type="AlphaFoldDB" id="A0A9N9DFT6"/>
<dbReference type="Proteomes" id="UP000789405">
    <property type="component" value="Unassembled WGS sequence"/>
</dbReference>